<protein>
    <submittedName>
        <fullName evidence="1">Uncharacterized protein (DUF983 family)</fullName>
    </submittedName>
</protein>
<sequence length="68" mass="7507">MIKSRCPRCGDLMGELPPARSRMKVDRDLFVCSACGTDEALRDGAGLPPIEPSAWPVTERLNLNDYIT</sequence>
<proteinExistence type="predicted"/>
<dbReference type="RefSeq" id="WP_083905374.1">
    <property type="nucleotide sequence ID" value="NZ_JACHIT010000002.1"/>
</dbReference>
<dbReference type="EMBL" id="JACHIT010000002">
    <property type="protein sequence ID" value="MBB5916888.1"/>
    <property type="molecule type" value="Genomic_DNA"/>
</dbReference>
<dbReference type="AlphaFoldDB" id="A0A7W9PJJ3"/>
<organism evidence="1 2">
    <name type="scientific">Nocardia transvalensis</name>
    <dbReference type="NCBI Taxonomy" id="37333"/>
    <lineage>
        <taxon>Bacteria</taxon>
        <taxon>Bacillati</taxon>
        <taxon>Actinomycetota</taxon>
        <taxon>Actinomycetes</taxon>
        <taxon>Mycobacteriales</taxon>
        <taxon>Nocardiaceae</taxon>
        <taxon>Nocardia</taxon>
    </lineage>
</organism>
<dbReference type="Proteomes" id="UP000540412">
    <property type="component" value="Unassembled WGS sequence"/>
</dbReference>
<keyword evidence="2" id="KW-1185">Reference proteome</keyword>
<comment type="caution">
    <text evidence="1">The sequence shown here is derived from an EMBL/GenBank/DDBJ whole genome shotgun (WGS) entry which is preliminary data.</text>
</comment>
<reference evidence="1 2" key="1">
    <citation type="submission" date="2020-08" db="EMBL/GenBank/DDBJ databases">
        <title>Sequencing the genomes of 1000 actinobacteria strains.</title>
        <authorList>
            <person name="Klenk H.-P."/>
        </authorList>
    </citation>
    <scope>NUCLEOTIDE SEQUENCE [LARGE SCALE GENOMIC DNA]</scope>
    <source>
        <strain evidence="1 2">DSM 43582</strain>
    </source>
</reference>
<evidence type="ECO:0000313" key="2">
    <source>
        <dbReference type="Proteomes" id="UP000540412"/>
    </source>
</evidence>
<evidence type="ECO:0000313" key="1">
    <source>
        <dbReference type="EMBL" id="MBB5916888.1"/>
    </source>
</evidence>
<gene>
    <name evidence="1" type="ORF">BJY24_005800</name>
</gene>
<name>A0A7W9PJJ3_9NOCA</name>
<accession>A0A7W9PJJ3</accession>